<proteinExistence type="predicted"/>
<accession>T0RP69</accession>
<protein>
    <recommendedName>
        <fullName evidence="1">Anoctamin dimerisation domain-containing protein</fullName>
    </recommendedName>
</protein>
<name>T0RP69_SAPDV</name>
<dbReference type="EMBL" id="JH767156">
    <property type="protein sequence ID" value="EQC34253.1"/>
    <property type="molecule type" value="Genomic_DNA"/>
</dbReference>
<dbReference type="RefSeq" id="XP_008612565.1">
    <property type="nucleotide sequence ID" value="XM_008614343.1"/>
</dbReference>
<dbReference type="GeneID" id="19949182"/>
<dbReference type="PANTHER" id="PTHR12308">
    <property type="entry name" value="ANOCTAMIN"/>
    <property type="match status" value="1"/>
</dbReference>
<keyword evidence="3" id="KW-1185">Reference proteome</keyword>
<dbReference type="InParanoid" id="T0RP69"/>
<feature type="domain" description="Anoctamin dimerisation" evidence="1">
    <location>
        <begin position="37"/>
        <end position="236"/>
    </location>
</feature>
<evidence type="ECO:0000313" key="2">
    <source>
        <dbReference type="EMBL" id="EQC34253.1"/>
    </source>
</evidence>
<dbReference type="InterPro" id="IPR007632">
    <property type="entry name" value="Anoctamin"/>
</dbReference>
<dbReference type="AlphaFoldDB" id="T0RP69"/>
<dbReference type="OrthoDB" id="18915at2759"/>
<dbReference type="GO" id="GO:0005254">
    <property type="term" value="F:chloride channel activity"/>
    <property type="evidence" value="ECO:0007669"/>
    <property type="project" value="TreeGrafter"/>
</dbReference>
<dbReference type="OMA" id="WTAYALH"/>
<organism evidence="2 3">
    <name type="scientific">Saprolegnia diclina (strain VS20)</name>
    <dbReference type="NCBI Taxonomy" id="1156394"/>
    <lineage>
        <taxon>Eukaryota</taxon>
        <taxon>Sar</taxon>
        <taxon>Stramenopiles</taxon>
        <taxon>Oomycota</taxon>
        <taxon>Saprolegniomycetes</taxon>
        <taxon>Saprolegniales</taxon>
        <taxon>Saprolegniaceae</taxon>
        <taxon>Saprolegnia</taxon>
    </lineage>
</organism>
<gene>
    <name evidence="2" type="ORF">SDRG_08455</name>
</gene>
<dbReference type="GO" id="GO:0046983">
    <property type="term" value="F:protein dimerization activity"/>
    <property type="evidence" value="ECO:0007669"/>
    <property type="project" value="InterPro"/>
</dbReference>
<reference evidence="2 3" key="1">
    <citation type="submission" date="2012-04" db="EMBL/GenBank/DDBJ databases">
        <title>The Genome Sequence of Saprolegnia declina VS20.</title>
        <authorList>
            <consortium name="The Broad Institute Genome Sequencing Platform"/>
            <person name="Russ C."/>
            <person name="Nusbaum C."/>
            <person name="Tyler B."/>
            <person name="van West P."/>
            <person name="Dieguez-Uribeondo J."/>
            <person name="de Bruijn I."/>
            <person name="Tripathy S."/>
            <person name="Jiang R."/>
            <person name="Young S.K."/>
            <person name="Zeng Q."/>
            <person name="Gargeya S."/>
            <person name="Fitzgerald M."/>
            <person name="Haas B."/>
            <person name="Abouelleil A."/>
            <person name="Alvarado L."/>
            <person name="Arachchi H.M."/>
            <person name="Berlin A."/>
            <person name="Chapman S.B."/>
            <person name="Goldberg J."/>
            <person name="Griggs A."/>
            <person name="Gujja S."/>
            <person name="Hansen M."/>
            <person name="Howarth C."/>
            <person name="Imamovic A."/>
            <person name="Larimer J."/>
            <person name="McCowen C."/>
            <person name="Montmayeur A."/>
            <person name="Murphy C."/>
            <person name="Neiman D."/>
            <person name="Pearson M."/>
            <person name="Priest M."/>
            <person name="Roberts A."/>
            <person name="Saif S."/>
            <person name="Shea T."/>
            <person name="Sisk P."/>
            <person name="Sykes S."/>
            <person name="Wortman J."/>
            <person name="Nusbaum C."/>
            <person name="Birren B."/>
        </authorList>
    </citation>
    <scope>NUCLEOTIDE SEQUENCE [LARGE SCALE GENOMIC DNA]</scope>
    <source>
        <strain evidence="2 3">VS20</strain>
    </source>
</reference>
<dbReference type="Proteomes" id="UP000030762">
    <property type="component" value="Unassembled WGS sequence"/>
</dbReference>
<sequence length="262" mass="30060">MAVELVENPKAAITASDTKTLHVTSDVFEQKHGYSYDYVFVFKVHDQDATLSAAQTTHSMRVILQRLASAGLETKLFYSTKRDLVFCKIRAALERLCKEADRIDLKLEFDPKHLKALAEAGNPSHGIAPIIIAEESHQTKRSPYQNIFGKYDMDERLQKVYKRYGPKRIPFRGVDRIKLIRSIIDASTNDGGCGLNTQRLVLDKCVWTAYALHDFDEREKLNAKWINWTTRPSQQPFREIKDYYGEKVGLYFAWLGTTSFST</sequence>
<evidence type="ECO:0000313" key="3">
    <source>
        <dbReference type="Proteomes" id="UP000030762"/>
    </source>
</evidence>
<dbReference type="PANTHER" id="PTHR12308:SF73">
    <property type="entry name" value="ANOCTAMIN"/>
    <property type="match status" value="1"/>
</dbReference>
<evidence type="ECO:0000259" key="1">
    <source>
        <dbReference type="Pfam" id="PF16178"/>
    </source>
</evidence>
<dbReference type="InterPro" id="IPR032394">
    <property type="entry name" value="Anoct_dimer"/>
</dbReference>
<dbReference type="VEuPathDB" id="FungiDB:SDRG_08455"/>
<dbReference type="eggNOG" id="KOG2514">
    <property type="taxonomic scope" value="Eukaryota"/>
</dbReference>
<dbReference type="Pfam" id="PF16178">
    <property type="entry name" value="Anoct_dimer"/>
    <property type="match status" value="1"/>
</dbReference>